<dbReference type="AlphaFoldDB" id="A0A8S3UUE1"/>
<gene>
    <name evidence="2" type="ORF">MEDL_61310</name>
</gene>
<name>A0A8S3UUE1_MYTED</name>
<proteinExistence type="predicted"/>
<dbReference type="InterPro" id="IPR058727">
    <property type="entry name" value="Helical_Vwde"/>
</dbReference>
<feature type="domain" description="Vwde helical" evidence="1">
    <location>
        <begin position="14"/>
        <end position="72"/>
    </location>
</feature>
<evidence type="ECO:0000259" key="1">
    <source>
        <dbReference type="Pfam" id="PF26129"/>
    </source>
</evidence>
<sequence length="171" mass="19345">MNAKVVPMNISQTFRNGWTADIAYQTCQALTTAIPSDVYSDFVEVDVENFIKSCVSDIEVFDNSKLYESNWEIYKAQYRNMFMVTVDLDVSRKTRSASGNKMAEGTKVGVYTDSNTDSDKKVGKDMLSNGIKTFKESSISDLDLYFEDGGEASIYTYEKQLPPQNHFINKI</sequence>
<reference evidence="2" key="1">
    <citation type="submission" date="2021-03" db="EMBL/GenBank/DDBJ databases">
        <authorList>
            <person name="Bekaert M."/>
        </authorList>
    </citation>
    <scope>NUCLEOTIDE SEQUENCE</scope>
</reference>
<dbReference type="EMBL" id="CAJPWZ010002975">
    <property type="protein sequence ID" value="CAG2249636.1"/>
    <property type="molecule type" value="Genomic_DNA"/>
</dbReference>
<evidence type="ECO:0000313" key="2">
    <source>
        <dbReference type="EMBL" id="CAG2249636.1"/>
    </source>
</evidence>
<evidence type="ECO:0000313" key="3">
    <source>
        <dbReference type="Proteomes" id="UP000683360"/>
    </source>
</evidence>
<protein>
    <recommendedName>
        <fullName evidence="1">Vwde helical domain-containing protein</fullName>
    </recommendedName>
</protein>
<dbReference type="Pfam" id="PF26129">
    <property type="entry name" value="Vwde"/>
    <property type="match status" value="1"/>
</dbReference>
<keyword evidence="3" id="KW-1185">Reference proteome</keyword>
<dbReference type="Proteomes" id="UP000683360">
    <property type="component" value="Unassembled WGS sequence"/>
</dbReference>
<comment type="caution">
    <text evidence="2">The sequence shown here is derived from an EMBL/GenBank/DDBJ whole genome shotgun (WGS) entry which is preliminary data.</text>
</comment>
<organism evidence="2 3">
    <name type="scientific">Mytilus edulis</name>
    <name type="common">Blue mussel</name>
    <dbReference type="NCBI Taxonomy" id="6550"/>
    <lineage>
        <taxon>Eukaryota</taxon>
        <taxon>Metazoa</taxon>
        <taxon>Spiralia</taxon>
        <taxon>Lophotrochozoa</taxon>
        <taxon>Mollusca</taxon>
        <taxon>Bivalvia</taxon>
        <taxon>Autobranchia</taxon>
        <taxon>Pteriomorphia</taxon>
        <taxon>Mytilida</taxon>
        <taxon>Mytiloidea</taxon>
        <taxon>Mytilidae</taxon>
        <taxon>Mytilinae</taxon>
        <taxon>Mytilus</taxon>
    </lineage>
</organism>
<dbReference type="OrthoDB" id="10564708at2759"/>
<accession>A0A8S3UUE1</accession>